<evidence type="ECO:0000256" key="6">
    <source>
        <dbReference type="ARBA" id="ARBA00023136"/>
    </source>
</evidence>
<dbReference type="GO" id="GO:0016020">
    <property type="term" value="C:membrane"/>
    <property type="evidence" value="ECO:0007669"/>
    <property type="project" value="UniProtKB-SubCell"/>
</dbReference>
<evidence type="ECO:0000259" key="9">
    <source>
        <dbReference type="PROSITE" id="PS50850"/>
    </source>
</evidence>
<feature type="transmembrane region" description="Helical" evidence="8">
    <location>
        <begin position="463"/>
        <end position="483"/>
    </location>
</feature>
<feature type="transmembrane region" description="Helical" evidence="8">
    <location>
        <begin position="172"/>
        <end position="191"/>
    </location>
</feature>
<feature type="transmembrane region" description="Helical" evidence="8">
    <location>
        <begin position="345"/>
        <end position="369"/>
    </location>
</feature>
<evidence type="ECO:0000256" key="4">
    <source>
        <dbReference type="ARBA" id="ARBA00022692"/>
    </source>
</evidence>
<feature type="transmembrane region" description="Helical" evidence="8">
    <location>
        <begin position="431"/>
        <end position="451"/>
    </location>
</feature>
<organism evidence="10 11">
    <name type="scientific">Cichlidogyrus casuarinus</name>
    <dbReference type="NCBI Taxonomy" id="1844966"/>
    <lineage>
        <taxon>Eukaryota</taxon>
        <taxon>Metazoa</taxon>
        <taxon>Spiralia</taxon>
        <taxon>Lophotrochozoa</taxon>
        <taxon>Platyhelminthes</taxon>
        <taxon>Monogenea</taxon>
        <taxon>Monopisthocotylea</taxon>
        <taxon>Dactylogyridea</taxon>
        <taxon>Ancyrocephalidae</taxon>
        <taxon>Cichlidogyrus</taxon>
    </lineage>
</organism>
<sequence length="517" mass="57082">MLLPNEAEHEKELPHEKPSTQLENSTYTVEQAVENAGFGLFQIKIILITGLLTACDAMEMLLLSVLGPALRCVWHLSSHDVATITTAVFVGFLFGAPCWGYFADRFGRKITYSLVLTIIAYFGFLTAVSPTYIWLVFLRTVIGFAIGGASSSSTLLSEYLPAKYRARGLMSLQVFWALGGSFEVAVAYMLLPYGGWRWYLFASAVPMFVSLISLWWLPESTRFLAASNRINEAEQIVLEMHYTNKVKLLPGRLVQPQSSENPGSFKTLFAKDYLKTTLMLPVIWFAAAFNYYGVVLLSSTLLTSRPGCYSKYGTFLINGSWIYNNALAEAHGDTSCCQNLTNDDYIAMLTSSLGEFPVIPLTVLAMDFLGRRRSMSIALGLESVLFALLIICMDKIPAVILLLILRALASGHFNICYTYTLECYPTVIRSLAVGIFSSIARIGAMTTPYVAQVMLPDYSLPGALSLYSLVCVIAGIFSLLLPIETLGRGLPQSAGEVEISYKKPADSSPRKEHELKQ</sequence>
<comment type="subcellular location">
    <subcellularLocation>
        <location evidence="1">Membrane</location>
        <topology evidence="1">Multi-pass membrane protein</topology>
    </subcellularLocation>
</comment>
<feature type="region of interest" description="Disordered" evidence="7">
    <location>
        <begin position="1"/>
        <end position="21"/>
    </location>
</feature>
<keyword evidence="4 8" id="KW-0812">Transmembrane</keyword>
<dbReference type="Gene3D" id="1.20.1250.20">
    <property type="entry name" value="MFS general substrate transporter like domains"/>
    <property type="match status" value="1"/>
</dbReference>
<dbReference type="InterPro" id="IPR005828">
    <property type="entry name" value="MFS_sugar_transport-like"/>
</dbReference>
<feature type="transmembrane region" description="Helical" evidence="8">
    <location>
        <begin position="45"/>
        <end position="69"/>
    </location>
</feature>
<evidence type="ECO:0000313" key="10">
    <source>
        <dbReference type="EMBL" id="KAL3317603.1"/>
    </source>
</evidence>
<evidence type="ECO:0000256" key="2">
    <source>
        <dbReference type="ARBA" id="ARBA00008335"/>
    </source>
</evidence>
<keyword evidence="5 8" id="KW-1133">Transmembrane helix</keyword>
<dbReference type="Proteomes" id="UP001626550">
    <property type="component" value="Unassembled WGS sequence"/>
</dbReference>
<dbReference type="Pfam" id="PF07690">
    <property type="entry name" value="MFS_1"/>
    <property type="match status" value="1"/>
</dbReference>
<evidence type="ECO:0000313" key="11">
    <source>
        <dbReference type="Proteomes" id="UP001626550"/>
    </source>
</evidence>
<dbReference type="EMBL" id="JBJKFK010000357">
    <property type="protein sequence ID" value="KAL3317603.1"/>
    <property type="molecule type" value="Genomic_DNA"/>
</dbReference>
<dbReference type="InterPro" id="IPR020846">
    <property type="entry name" value="MFS_dom"/>
</dbReference>
<feature type="transmembrane region" description="Helical" evidence="8">
    <location>
        <begin position="81"/>
        <end position="102"/>
    </location>
</feature>
<comment type="caution">
    <text evidence="10">The sequence shown here is derived from an EMBL/GenBank/DDBJ whole genome shotgun (WGS) entry which is preliminary data.</text>
</comment>
<dbReference type="InterPro" id="IPR011701">
    <property type="entry name" value="MFS"/>
</dbReference>
<evidence type="ECO:0000256" key="1">
    <source>
        <dbReference type="ARBA" id="ARBA00004141"/>
    </source>
</evidence>
<keyword evidence="11" id="KW-1185">Reference proteome</keyword>
<feature type="compositionally biased region" description="Basic and acidic residues" evidence="7">
    <location>
        <begin position="1"/>
        <end position="18"/>
    </location>
</feature>
<evidence type="ECO:0000256" key="5">
    <source>
        <dbReference type="ARBA" id="ARBA00022989"/>
    </source>
</evidence>
<keyword evidence="3" id="KW-0813">Transport</keyword>
<feature type="domain" description="Major facilitator superfamily (MFS) profile" evidence="9">
    <location>
        <begin position="45"/>
        <end position="486"/>
    </location>
</feature>
<dbReference type="Pfam" id="PF00083">
    <property type="entry name" value="Sugar_tr"/>
    <property type="match status" value="1"/>
</dbReference>
<dbReference type="PROSITE" id="PS50850">
    <property type="entry name" value="MFS"/>
    <property type="match status" value="1"/>
</dbReference>
<feature type="transmembrane region" description="Helical" evidence="8">
    <location>
        <begin position="278"/>
        <end position="297"/>
    </location>
</feature>
<dbReference type="SUPFAM" id="SSF103473">
    <property type="entry name" value="MFS general substrate transporter"/>
    <property type="match status" value="1"/>
</dbReference>
<gene>
    <name evidence="10" type="ORF">Ciccas_003748</name>
</gene>
<dbReference type="PANTHER" id="PTHR23511:SF45">
    <property type="entry name" value="SVOP LIKE"/>
    <property type="match status" value="1"/>
</dbReference>
<dbReference type="InterPro" id="IPR005829">
    <property type="entry name" value="Sugar_transporter_CS"/>
</dbReference>
<evidence type="ECO:0000256" key="7">
    <source>
        <dbReference type="SAM" id="MobiDB-lite"/>
    </source>
</evidence>
<feature type="transmembrane region" description="Helical" evidence="8">
    <location>
        <begin position="114"/>
        <end position="135"/>
    </location>
</feature>
<protein>
    <recommendedName>
        <fullName evidence="9">Major facilitator superfamily (MFS) profile domain-containing protein</fullName>
    </recommendedName>
</protein>
<dbReference type="PROSITE" id="PS00216">
    <property type="entry name" value="SUGAR_TRANSPORT_1"/>
    <property type="match status" value="1"/>
</dbReference>
<dbReference type="PANTHER" id="PTHR23511">
    <property type="entry name" value="SYNAPTIC VESICLE GLYCOPROTEIN 2"/>
    <property type="match status" value="1"/>
</dbReference>
<evidence type="ECO:0000256" key="3">
    <source>
        <dbReference type="ARBA" id="ARBA00022448"/>
    </source>
</evidence>
<feature type="transmembrane region" description="Helical" evidence="8">
    <location>
        <begin position="197"/>
        <end position="217"/>
    </location>
</feature>
<reference evidence="10 11" key="1">
    <citation type="submission" date="2024-11" db="EMBL/GenBank/DDBJ databases">
        <title>Adaptive evolution of stress response genes in parasites aligns with host niche diversity.</title>
        <authorList>
            <person name="Hahn C."/>
            <person name="Resl P."/>
        </authorList>
    </citation>
    <scope>NUCLEOTIDE SEQUENCE [LARGE SCALE GENOMIC DNA]</scope>
    <source>
        <strain evidence="10">EGGRZ-B1_66</strain>
        <tissue evidence="10">Body</tissue>
    </source>
</reference>
<comment type="similarity">
    <text evidence="2">Belongs to the major facilitator superfamily.</text>
</comment>
<dbReference type="AlphaFoldDB" id="A0ABD2QDH2"/>
<accession>A0ABD2QDH2</accession>
<name>A0ABD2QDH2_9PLAT</name>
<proteinExistence type="inferred from homology"/>
<evidence type="ECO:0000256" key="8">
    <source>
        <dbReference type="SAM" id="Phobius"/>
    </source>
</evidence>
<keyword evidence="6 8" id="KW-0472">Membrane</keyword>
<dbReference type="InterPro" id="IPR036259">
    <property type="entry name" value="MFS_trans_sf"/>
</dbReference>